<accession>A0ABT5F9D8</accession>
<name>A0ABT5F9D8_9GAMM</name>
<dbReference type="RefSeq" id="WP_272179834.1">
    <property type="nucleotide sequence ID" value="NZ_JAQOMS010000002.1"/>
</dbReference>
<reference evidence="1 2" key="1">
    <citation type="submission" date="2023-01" db="EMBL/GenBank/DDBJ databases">
        <title>Psychrosphaera sp. nov., isolated from marine algae.</title>
        <authorList>
            <person name="Bayburt H."/>
            <person name="Choi B.J."/>
            <person name="Kim J.M."/>
            <person name="Choi D.G."/>
            <person name="Jeon C.O."/>
        </authorList>
    </citation>
    <scope>NUCLEOTIDE SEQUENCE [LARGE SCALE GENOMIC DNA]</scope>
    <source>
        <strain evidence="1 2">G1-22</strain>
    </source>
</reference>
<sequence length="46" mass="5059">MAFVIALLPNNLVVAEFTAHCRNYQPKFFYEGGTCVGAVPDLVNDI</sequence>
<protein>
    <submittedName>
        <fullName evidence="1">Uncharacterized protein</fullName>
    </submittedName>
</protein>
<proteinExistence type="predicted"/>
<organism evidence="1 2">
    <name type="scientific">Psychrosphaera algicola</name>
    <dbReference type="NCBI Taxonomy" id="3023714"/>
    <lineage>
        <taxon>Bacteria</taxon>
        <taxon>Pseudomonadati</taxon>
        <taxon>Pseudomonadota</taxon>
        <taxon>Gammaproteobacteria</taxon>
        <taxon>Alteromonadales</taxon>
        <taxon>Pseudoalteromonadaceae</taxon>
        <taxon>Psychrosphaera</taxon>
    </lineage>
</organism>
<dbReference type="EMBL" id="JAQOMS010000002">
    <property type="protein sequence ID" value="MDC2888130.1"/>
    <property type="molecule type" value="Genomic_DNA"/>
</dbReference>
<dbReference type="Proteomes" id="UP001528411">
    <property type="component" value="Unassembled WGS sequence"/>
</dbReference>
<gene>
    <name evidence="1" type="ORF">PN838_04035</name>
</gene>
<comment type="caution">
    <text evidence="1">The sequence shown here is derived from an EMBL/GenBank/DDBJ whole genome shotgun (WGS) entry which is preliminary data.</text>
</comment>
<evidence type="ECO:0000313" key="2">
    <source>
        <dbReference type="Proteomes" id="UP001528411"/>
    </source>
</evidence>
<keyword evidence="2" id="KW-1185">Reference proteome</keyword>
<evidence type="ECO:0000313" key="1">
    <source>
        <dbReference type="EMBL" id="MDC2888130.1"/>
    </source>
</evidence>